<proteinExistence type="predicted"/>
<dbReference type="PANTHER" id="PTHR10285">
    <property type="entry name" value="URIDINE KINASE"/>
    <property type="match status" value="1"/>
</dbReference>
<organism evidence="2 3">
    <name type="scientific">Shuttleworthella satelles DSM 14600</name>
    <dbReference type="NCBI Taxonomy" id="626523"/>
    <lineage>
        <taxon>Bacteria</taxon>
        <taxon>Bacillati</taxon>
        <taxon>Bacillota</taxon>
        <taxon>Clostridia</taxon>
        <taxon>Lachnospirales</taxon>
        <taxon>Lachnospiraceae</taxon>
        <taxon>Shuttleworthella</taxon>
    </lineage>
</organism>
<dbReference type="Gene3D" id="3.30.980.10">
    <property type="entry name" value="Threonyl-trna Synthetase, Chain A, domain 2"/>
    <property type="match status" value="1"/>
</dbReference>
<evidence type="ECO:0000313" key="3">
    <source>
        <dbReference type="Proteomes" id="UP000003494"/>
    </source>
</evidence>
<reference evidence="2" key="1">
    <citation type="submission" date="2009-04" db="EMBL/GenBank/DDBJ databases">
        <authorList>
            <person name="Weinstock G."/>
            <person name="Sodergren E."/>
            <person name="Clifton S."/>
            <person name="Fulton L."/>
            <person name="Fulton B."/>
            <person name="Courtney L."/>
            <person name="Fronick C."/>
            <person name="Harrison M."/>
            <person name="Strong C."/>
            <person name="Farmer C."/>
            <person name="Delahaunty K."/>
            <person name="Markovic C."/>
            <person name="Hall O."/>
            <person name="Minx P."/>
            <person name="Tomlinson C."/>
            <person name="Mitreva M."/>
            <person name="Nelson J."/>
            <person name="Hou S."/>
            <person name="Wollam A."/>
            <person name="Pepin K.H."/>
            <person name="Johnson M."/>
            <person name="Bhonagiri V."/>
            <person name="Nash W.E."/>
            <person name="Warren W."/>
            <person name="Chinwalla A."/>
            <person name="Mardis E.R."/>
            <person name="Wilson R.K."/>
        </authorList>
    </citation>
    <scope>NUCLEOTIDE SEQUENCE [LARGE SCALE GENOMIC DNA]</scope>
    <source>
        <strain evidence="2">DSM 14600</strain>
    </source>
</reference>
<dbReference type="EMBL" id="ACIP02000001">
    <property type="protein sequence ID" value="EEP29165.1"/>
    <property type="molecule type" value="Genomic_DNA"/>
</dbReference>
<dbReference type="HOGENOM" id="CLU_023775_1_0_9"/>
<evidence type="ECO:0000313" key="2">
    <source>
        <dbReference type="EMBL" id="EEP29165.1"/>
    </source>
</evidence>
<dbReference type="SUPFAM" id="SSF52540">
    <property type="entry name" value="P-loop containing nucleoside triphosphate hydrolases"/>
    <property type="match status" value="1"/>
</dbReference>
<dbReference type="GO" id="GO:0005524">
    <property type="term" value="F:ATP binding"/>
    <property type="evidence" value="ECO:0007669"/>
    <property type="project" value="InterPro"/>
</dbReference>
<gene>
    <name evidence="2" type="ORF">GCWU000342_00519</name>
</gene>
<accession>C4G968</accession>
<keyword evidence="3" id="KW-1185">Reference proteome</keyword>
<dbReference type="GO" id="GO:0016301">
    <property type="term" value="F:kinase activity"/>
    <property type="evidence" value="ECO:0007669"/>
    <property type="project" value="UniProtKB-KW"/>
</dbReference>
<dbReference type="InterPro" id="IPR006083">
    <property type="entry name" value="PRK/URK"/>
</dbReference>
<dbReference type="eggNOG" id="COG0572">
    <property type="taxonomic scope" value="Bacteria"/>
</dbReference>
<feature type="domain" description="Phosphoribulokinase/uridine kinase" evidence="1">
    <location>
        <begin position="324"/>
        <end position="520"/>
    </location>
</feature>
<dbReference type="InterPro" id="IPR018163">
    <property type="entry name" value="Thr/Ala-tRNA-synth_IIc_edit"/>
</dbReference>
<dbReference type="Proteomes" id="UP000003494">
    <property type="component" value="Unassembled WGS sequence"/>
</dbReference>
<dbReference type="AlphaFoldDB" id="C4G968"/>
<dbReference type="SUPFAM" id="SSF55186">
    <property type="entry name" value="ThrRS/AlaRS common domain"/>
    <property type="match status" value="1"/>
</dbReference>
<comment type="caution">
    <text evidence="2">The sequence shown here is derived from an EMBL/GenBank/DDBJ whole genome shotgun (WGS) entry which is preliminary data.</text>
</comment>
<dbReference type="InterPro" id="IPR027417">
    <property type="entry name" value="P-loop_NTPase"/>
</dbReference>
<dbReference type="CDD" id="cd02028">
    <property type="entry name" value="UMPK_like"/>
    <property type="match status" value="1"/>
</dbReference>
<dbReference type="Pfam" id="PF00485">
    <property type="entry name" value="PRK"/>
    <property type="match status" value="1"/>
</dbReference>
<protein>
    <submittedName>
        <fullName evidence="2">Phosphoribulokinase/uridine kinase family protein</fullName>
    </submittedName>
</protein>
<dbReference type="Gene3D" id="3.40.50.300">
    <property type="entry name" value="P-loop containing nucleotide triphosphate hydrolases"/>
    <property type="match status" value="1"/>
</dbReference>
<evidence type="ECO:0000259" key="1">
    <source>
        <dbReference type="Pfam" id="PF00485"/>
    </source>
</evidence>
<dbReference type="STRING" id="626523.GCWU000342_00519"/>
<sequence>MPGRRGGGEDKRREKLFSLQEEGSRRVAIRVEIEGKTHKYAEGTSLLEIAKEITERDPQAYPEDIVLAEVDHHLRELGHVAEEGEKIRFLTSVDKNGRRAYRRSLILLMQAAAARLDPDRQMDIRVEHSLGQGYFCHIYSREKDGFHLLSHPQASLIAQLRDQMLAMADEDIPIVKRSVSTEKVRDYFRREGLVDKVSLLRYRMDSHTNLYDLEGVSDYFYGYMVPSTGLLKYFDLQTFTDGFMLLFPYREGKKVADFDPAMKLFEVQERSGNWSARLSIPSVGALDDAIASGRIRDIILAQEALMEEQIGSMASRIIDRGRRVVMIAGPSSSGKTTFSHRLGTQLMARGFTPHPFPLDSYYRGRSQVPLDEKGNKDFEALEALDVELFNQNVTDLFAGKRVLLPEYNFTTGKREYHDRYMQLGERDILVIEGIHGLNDKLSYSIPASMKYKIYISALTQLGIDEHNPLSTTDGRLLRRIVRDARTRGTSAAETIRMWDSVRRGEESGIFPFQEMADEMFNSALVYEIGVLKLYAEPLLFAIDKEDPAYAEAHRLLKLLDYFLAIPTEDIANNSLIREFIGGSCFQV</sequence>
<name>C4G968_9FIRM</name>